<feature type="binding site" evidence="8">
    <location>
        <position position="275"/>
    </location>
    <ligand>
        <name>Mg(2+)</name>
        <dbReference type="ChEBI" id="CHEBI:18420"/>
    </ligand>
</feature>
<feature type="binding site" evidence="8">
    <location>
        <position position="67"/>
    </location>
    <ligand>
        <name>Mg(2+)</name>
        <dbReference type="ChEBI" id="CHEBI:18420"/>
    </ligand>
</feature>
<dbReference type="SUPFAM" id="SSF53649">
    <property type="entry name" value="Alkaline phosphatase-like"/>
    <property type="match status" value="1"/>
</dbReference>
<dbReference type="Pfam" id="PF00245">
    <property type="entry name" value="Alk_phosphatase"/>
    <property type="match status" value="2"/>
</dbReference>
<dbReference type="Proteomes" id="UP000053091">
    <property type="component" value="Unassembled WGS sequence"/>
</dbReference>
<dbReference type="InterPro" id="IPR017850">
    <property type="entry name" value="Alkaline_phosphatase_core_sf"/>
</dbReference>
<dbReference type="InterPro" id="IPR018299">
    <property type="entry name" value="Alkaline_phosphatase_AS"/>
</dbReference>
<proteinExistence type="inferred from homology"/>
<accession>A0A0S7BVH7</accession>
<feature type="chain" id="PRO_5006633250" evidence="10">
    <location>
        <begin position="26"/>
        <end position="386"/>
    </location>
</feature>
<gene>
    <name evidence="11" type="ORF">TBC1_11584</name>
</gene>
<dbReference type="PROSITE" id="PS00123">
    <property type="entry name" value="ALKALINE_PHOSPHATASE"/>
    <property type="match status" value="1"/>
</dbReference>
<dbReference type="SMART" id="SM00098">
    <property type="entry name" value="alkPPc"/>
    <property type="match status" value="1"/>
</dbReference>
<feature type="binding site" evidence="8">
    <location>
        <position position="284"/>
    </location>
    <ligand>
        <name>Zn(2+)</name>
        <dbReference type="ChEBI" id="CHEBI:29105"/>
        <label>2</label>
    </ligand>
</feature>
<name>A0A0S7BVH7_9BACT</name>
<comment type="cofactor">
    <cofactor evidence="8">
        <name>Zn(2+)</name>
        <dbReference type="ChEBI" id="CHEBI:29105"/>
    </cofactor>
    <text evidence="8">Binds 2 Zn(2+) ions.</text>
</comment>
<dbReference type="PANTHER" id="PTHR11596">
    <property type="entry name" value="ALKALINE PHOSPHATASE"/>
    <property type="match status" value="1"/>
</dbReference>
<feature type="active site" description="Phosphoserine intermediate" evidence="7">
    <location>
        <position position="108"/>
    </location>
</feature>
<comment type="similarity">
    <text evidence="1 9">Belongs to the alkaline phosphatase family.</text>
</comment>
<comment type="cofactor">
    <cofactor evidence="8">
        <name>Mg(2+)</name>
        <dbReference type="ChEBI" id="CHEBI:18420"/>
    </cofactor>
    <text evidence="8">Binds 1 Mg(2+) ion.</text>
</comment>
<dbReference type="PRINTS" id="PR00113">
    <property type="entry name" value="ALKPHPHTASE"/>
</dbReference>
<evidence type="ECO:0000256" key="9">
    <source>
        <dbReference type="RuleBase" id="RU003946"/>
    </source>
</evidence>
<dbReference type="GO" id="GO:0046872">
    <property type="term" value="F:metal ion binding"/>
    <property type="evidence" value="ECO:0007669"/>
    <property type="project" value="UniProtKB-KW"/>
</dbReference>
<evidence type="ECO:0000256" key="7">
    <source>
        <dbReference type="PIRSR" id="PIRSR601952-1"/>
    </source>
</evidence>
<feature type="binding site" evidence="8">
    <location>
        <position position="159"/>
    </location>
    <ligand>
        <name>Mg(2+)</name>
        <dbReference type="ChEBI" id="CHEBI:18420"/>
    </ligand>
</feature>
<dbReference type="EMBL" id="DF968182">
    <property type="protein sequence ID" value="GAP42455.1"/>
    <property type="molecule type" value="Genomic_DNA"/>
</dbReference>
<sequence>MKKKYFLFVFALAIAWLFISPAVFAQYEKTEESGDKLAYVKQQPYETVKVTTPAGKVVKNVILMIGDGMGLTQVSTAWVANHGNLNIDNFPVIGLKRTYAANKLITDSGAAGTALATGKKTNYHSVGVDTAGNSIPSLTDLASEKGLSTAVVVTCNLSDATPSAFCASNKDRDNEEEIAADYLNCNVDYIFGGGRNQFYKRKDGRNLFKEMEAKGYQVCFTWEETAKIETGKVFSVLDDGQLPLYPERGEVFKDATLHALSLLSGSEKGFFAMFEGSRIDDCGHWHDIPALINEMADFDQTIGRVLQWAEKDGETLVIVLADHETGGLTLLGGDISKGEVKGHYSTGSHSGIHVPVYAWGPGAEEFAGIYENTDIFNKIAGLLKLK</sequence>
<evidence type="ECO:0000256" key="5">
    <source>
        <dbReference type="ARBA" id="ARBA00022833"/>
    </source>
</evidence>
<dbReference type="GO" id="GO:0004035">
    <property type="term" value="F:alkaline phosphatase activity"/>
    <property type="evidence" value="ECO:0007669"/>
    <property type="project" value="TreeGrafter"/>
</dbReference>
<feature type="signal peptide" evidence="10">
    <location>
        <begin position="1"/>
        <end position="25"/>
    </location>
</feature>
<evidence type="ECO:0000256" key="1">
    <source>
        <dbReference type="ARBA" id="ARBA00005984"/>
    </source>
</evidence>
<dbReference type="CDD" id="cd16012">
    <property type="entry name" value="ALP"/>
    <property type="match status" value="1"/>
</dbReference>
<keyword evidence="12" id="KW-1185">Reference proteome</keyword>
<keyword evidence="3 8" id="KW-0479">Metal-binding</keyword>
<feature type="binding site" evidence="8">
    <location>
        <position position="322"/>
    </location>
    <ligand>
        <name>Zn(2+)</name>
        <dbReference type="ChEBI" id="CHEBI:29105"/>
        <label>2</label>
    </ligand>
</feature>
<reference evidence="11" key="1">
    <citation type="journal article" date="2015" name="Genome Announc.">
        <title>Draft Genome Sequence of Bacteroidales Strain TBC1, a Novel Isolate from a Methanogenic Wastewater Treatment System.</title>
        <authorList>
            <person name="Tourlousse D.M."/>
            <person name="Matsuura N."/>
            <person name="Sun L."/>
            <person name="Toyonaga M."/>
            <person name="Kuroda K."/>
            <person name="Ohashi A."/>
            <person name="Cruz R."/>
            <person name="Yamaguchi T."/>
            <person name="Sekiguchi Y."/>
        </authorList>
    </citation>
    <scope>NUCLEOTIDE SEQUENCE [LARGE SCALE GENOMIC DNA]</scope>
    <source>
        <strain evidence="11">TBC1</strain>
    </source>
</reference>
<keyword evidence="4" id="KW-0378">Hydrolase</keyword>
<evidence type="ECO:0000313" key="12">
    <source>
        <dbReference type="Proteomes" id="UP000053091"/>
    </source>
</evidence>
<dbReference type="InterPro" id="IPR001952">
    <property type="entry name" value="Alkaline_phosphatase"/>
</dbReference>
<evidence type="ECO:0000256" key="2">
    <source>
        <dbReference type="ARBA" id="ARBA00022553"/>
    </source>
</evidence>
<feature type="binding site" evidence="8">
    <location>
        <position position="280"/>
    </location>
    <ligand>
        <name>Zn(2+)</name>
        <dbReference type="ChEBI" id="CHEBI:29105"/>
        <label>2</label>
    </ligand>
</feature>
<dbReference type="PANTHER" id="PTHR11596:SF5">
    <property type="entry name" value="ALKALINE PHOSPHATASE"/>
    <property type="match status" value="1"/>
</dbReference>
<feature type="binding site" evidence="8">
    <location>
        <position position="67"/>
    </location>
    <ligand>
        <name>Zn(2+)</name>
        <dbReference type="ChEBI" id="CHEBI:29105"/>
        <label>2</label>
    </ligand>
</feature>
<feature type="binding site" evidence="8">
    <location>
        <position position="161"/>
    </location>
    <ligand>
        <name>Mg(2+)</name>
        <dbReference type="ChEBI" id="CHEBI:18420"/>
    </ligand>
</feature>
<feature type="binding site" evidence="8">
    <location>
        <position position="323"/>
    </location>
    <ligand>
        <name>Zn(2+)</name>
        <dbReference type="ChEBI" id="CHEBI:29105"/>
        <label>2</label>
    </ligand>
</feature>
<keyword evidence="6 8" id="KW-0460">Magnesium</keyword>
<keyword evidence="10" id="KW-0732">Signal</keyword>
<dbReference type="PATRIC" id="fig|1678841.3.peg.664"/>
<evidence type="ECO:0000313" key="11">
    <source>
        <dbReference type="EMBL" id="GAP42455.1"/>
    </source>
</evidence>
<evidence type="ECO:0000256" key="6">
    <source>
        <dbReference type="ARBA" id="ARBA00022842"/>
    </source>
</evidence>
<evidence type="ECO:0000256" key="8">
    <source>
        <dbReference type="PIRSR" id="PIRSR601952-2"/>
    </source>
</evidence>
<dbReference type="STRING" id="1678841.TBC1_11584"/>
<organism evidence="11">
    <name type="scientific">Lentimicrobium saccharophilum</name>
    <dbReference type="NCBI Taxonomy" id="1678841"/>
    <lineage>
        <taxon>Bacteria</taxon>
        <taxon>Pseudomonadati</taxon>
        <taxon>Bacteroidota</taxon>
        <taxon>Bacteroidia</taxon>
        <taxon>Bacteroidales</taxon>
        <taxon>Lentimicrobiaceae</taxon>
        <taxon>Lentimicrobium</taxon>
    </lineage>
</organism>
<dbReference type="OrthoDB" id="9794455at2"/>
<evidence type="ECO:0000256" key="3">
    <source>
        <dbReference type="ARBA" id="ARBA00022723"/>
    </source>
</evidence>
<dbReference type="Gene3D" id="3.40.720.10">
    <property type="entry name" value="Alkaline Phosphatase, subunit A"/>
    <property type="match status" value="1"/>
</dbReference>
<dbReference type="AlphaFoldDB" id="A0A0S7BVH7"/>
<dbReference type="RefSeq" id="WP_062038231.1">
    <property type="nucleotide sequence ID" value="NZ_DF968182.1"/>
</dbReference>
<keyword evidence="5 8" id="KW-0862">Zinc</keyword>
<evidence type="ECO:0000256" key="4">
    <source>
        <dbReference type="ARBA" id="ARBA00022801"/>
    </source>
</evidence>
<protein>
    <submittedName>
        <fullName evidence="11">Alkaline phosphatase</fullName>
    </submittedName>
</protein>
<evidence type="ECO:0000256" key="10">
    <source>
        <dbReference type="SAM" id="SignalP"/>
    </source>
</evidence>
<keyword evidence="2" id="KW-0597">Phosphoprotein</keyword>